<name>A0ABT9IJB0_9MICC</name>
<feature type="domain" description="Flavin reductase like" evidence="2">
    <location>
        <begin position="18"/>
        <end position="160"/>
    </location>
</feature>
<evidence type="ECO:0000256" key="1">
    <source>
        <dbReference type="ARBA" id="ARBA00023002"/>
    </source>
</evidence>
<keyword evidence="1 3" id="KW-0560">Oxidoreductase</keyword>
<evidence type="ECO:0000259" key="2">
    <source>
        <dbReference type="SMART" id="SM00903"/>
    </source>
</evidence>
<proteinExistence type="predicted"/>
<evidence type="ECO:0000313" key="3">
    <source>
        <dbReference type="EMBL" id="MDP5225689.1"/>
    </source>
</evidence>
<comment type="caution">
    <text evidence="3">The sequence shown here is derived from an EMBL/GenBank/DDBJ whole genome shotgun (WGS) entry which is preliminary data.</text>
</comment>
<dbReference type="EC" id="1.-.-.-" evidence="3"/>
<dbReference type="Gene3D" id="2.30.110.10">
    <property type="entry name" value="Electron Transport, Fmn-binding Protein, Chain A"/>
    <property type="match status" value="1"/>
</dbReference>
<dbReference type="Proteomes" id="UP001232725">
    <property type="component" value="Unassembled WGS sequence"/>
</dbReference>
<dbReference type="PANTHER" id="PTHR30466">
    <property type="entry name" value="FLAVIN REDUCTASE"/>
    <property type="match status" value="1"/>
</dbReference>
<dbReference type="SUPFAM" id="SSF50475">
    <property type="entry name" value="FMN-binding split barrel"/>
    <property type="match status" value="1"/>
</dbReference>
<accession>A0ABT9IJB0</accession>
<dbReference type="GO" id="GO:0016491">
    <property type="term" value="F:oxidoreductase activity"/>
    <property type="evidence" value="ECO:0007669"/>
    <property type="project" value="UniProtKB-KW"/>
</dbReference>
<dbReference type="InterPro" id="IPR002563">
    <property type="entry name" value="Flavin_Rdtase-like_dom"/>
</dbReference>
<dbReference type="SMART" id="SM00903">
    <property type="entry name" value="Flavin_Reduct"/>
    <property type="match status" value="1"/>
</dbReference>
<sequence>MAPPAFVTPDSSDMRRTLGRFLTGVAVVTAEHDGEKVGMTISSLTSISLEPPILMVSLNFGTRTGDALTGSGRFGVSILGAKQEGVGRQFAVRGGRRFEDGVFDLTPGGLPVVAGALSQAECEVVQSITVGDHQVFFGEVKSARYRDGEPLAFYSGKFGAFRDFNHDAVPWFY</sequence>
<keyword evidence="4" id="KW-1185">Reference proteome</keyword>
<dbReference type="Pfam" id="PF01613">
    <property type="entry name" value="Flavin_Reduct"/>
    <property type="match status" value="1"/>
</dbReference>
<dbReference type="PANTHER" id="PTHR30466:SF1">
    <property type="entry name" value="FMN REDUCTASE (NADH) RUTF"/>
    <property type="match status" value="1"/>
</dbReference>
<dbReference type="InterPro" id="IPR050268">
    <property type="entry name" value="NADH-dep_flavin_reductase"/>
</dbReference>
<dbReference type="RefSeq" id="WP_305994731.1">
    <property type="nucleotide sequence ID" value="NZ_JAVALS010000001.1"/>
</dbReference>
<gene>
    <name evidence="3" type="ORF">Q9R02_00780</name>
</gene>
<evidence type="ECO:0000313" key="4">
    <source>
        <dbReference type="Proteomes" id="UP001232725"/>
    </source>
</evidence>
<dbReference type="EMBL" id="JAVALS010000001">
    <property type="protein sequence ID" value="MDP5225689.1"/>
    <property type="molecule type" value="Genomic_DNA"/>
</dbReference>
<reference evidence="3 4" key="1">
    <citation type="submission" date="2023-08" db="EMBL/GenBank/DDBJ databases">
        <title>Arthrobacter horti sp. nov., isolated from forest soil.</title>
        <authorList>
            <person name="Park M."/>
        </authorList>
    </citation>
    <scope>NUCLEOTIDE SEQUENCE [LARGE SCALE GENOMIC DNA]</scope>
    <source>
        <strain evidence="3 4">YJM1</strain>
    </source>
</reference>
<protein>
    <submittedName>
        <fullName evidence="3">Flavin reductase family protein</fullName>
        <ecNumber evidence="3">1.-.-.-</ecNumber>
    </submittedName>
</protein>
<dbReference type="InterPro" id="IPR012349">
    <property type="entry name" value="Split_barrel_FMN-bd"/>
</dbReference>
<organism evidence="3 4">
    <name type="scientific">Arthrobacter horti</name>
    <dbReference type="NCBI Taxonomy" id="3068273"/>
    <lineage>
        <taxon>Bacteria</taxon>
        <taxon>Bacillati</taxon>
        <taxon>Actinomycetota</taxon>
        <taxon>Actinomycetes</taxon>
        <taxon>Micrococcales</taxon>
        <taxon>Micrococcaceae</taxon>
        <taxon>Arthrobacter</taxon>
    </lineage>
</organism>